<reference evidence="3 4" key="1">
    <citation type="journal article" date="2014" name="BMC Genomics">
        <title>Genome sequencing of four Aureobasidium pullulans varieties: biotechnological potential, stress tolerance, and description of new species.</title>
        <authorList>
            <person name="Gostin Ar C."/>
            <person name="Ohm R.A."/>
            <person name="Kogej T."/>
            <person name="Sonjak S."/>
            <person name="Turk M."/>
            <person name="Zajc J."/>
            <person name="Zalar P."/>
            <person name="Grube M."/>
            <person name="Sun H."/>
            <person name="Han J."/>
            <person name="Sharma A."/>
            <person name="Chiniquy J."/>
            <person name="Ngan C.Y."/>
            <person name="Lipzen A."/>
            <person name="Barry K."/>
            <person name="Grigoriev I.V."/>
            <person name="Gunde-Cimerman N."/>
        </authorList>
    </citation>
    <scope>NUCLEOTIDE SEQUENCE [LARGE SCALE GENOMIC DNA]</scope>
    <source>
        <strain evidence="3 4">EXF-2481</strain>
    </source>
</reference>
<dbReference type="STRING" id="1043005.A0A074Y8L9"/>
<dbReference type="PANTHER" id="PTHR43798">
    <property type="entry name" value="MONOACYLGLYCEROL LIPASE"/>
    <property type="match status" value="1"/>
</dbReference>
<feature type="domain" description="AB hydrolase-1" evidence="2">
    <location>
        <begin position="38"/>
        <end position="258"/>
    </location>
</feature>
<evidence type="ECO:0000313" key="3">
    <source>
        <dbReference type="EMBL" id="KEQ94075.1"/>
    </source>
</evidence>
<dbReference type="Proteomes" id="UP000030641">
    <property type="component" value="Unassembled WGS sequence"/>
</dbReference>
<evidence type="ECO:0000259" key="2">
    <source>
        <dbReference type="Pfam" id="PF00561"/>
    </source>
</evidence>
<keyword evidence="4" id="KW-1185">Reference proteome</keyword>
<dbReference type="HOGENOM" id="CLU_020336_11_1_1"/>
<dbReference type="InParanoid" id="A0A074Y8L9"/>
<dbReference type="InterPro" id="IPR050266">
    <property type="entry name" value="AB_hydrolase_sf"/>
</dbReference>
<protein>
    <recommendedName>
        <fullName evidence="2">AB hydrolase-1 domain-containing protein</fullName>
    </recommendedName>
</protein>
<sequence>MFDLFGRGFSSTPDPATQSQDIQLFTTQILLVLSSSPLNWTGNKTRFALIGYSLGGGIAASFTSFFPNLVESLVLIAPAGLMRSTRIHWTSKFLYGGYLPRRLVEYLVWRRLGGSSTTPVSNDEDGKISPTQAAEEEQSSHPALAPDSPASVLARRPSATISAIVSWQLANHAGFVPAFVSSIQHAPISNQQDAWKAIADMQHLPPSQRLLEAKVLLLLGKHDNVVIAEEMHQDAKKAMGHVVDIRILHGGHELPVTHAAIVATTIFAFLDPSSPPHER</sequence>
<dbReference type="GO" id="GO:0016020">
    <property type="term" value="C:membrane"/>
    <property type="evidence" value="ECO:0007669"/>
    <property type="project" value="TreeGrafter"/>
</dbReference>
<accession>A0A074Y8L9</accession>
<proteinExistence type="predicted"/>
<dbReference type="PANTHER" id="PTHR43798:SF33">
    <property type="entry name" value="HYDROLASE, PUTATIVE (AFU_ORTHOLOGUE AFUA_2G14860)-RELATED"/>
    <property type="match status" value="1"/>
</dbReference>
<gene>
    <name evidence="3" type="ORF">AUEXF2481DRAFT_6133</name>
</gene>
<evidence type="ECO:0000313" key="4">
    <source>
        <dbReference type="Proteomes" id="UP000030641"/>
    </source>
</evidence>
<dbReference type="OrthoDB" id="408373at2759"/>
<feature type="region of interest" description="Disordered" evidence="1">
    <location>
        <begin position="116"/>
        <end position="150"/>
    </location>
</feature>
<dbReference type="InterPro" id="IPR000073">
    <property type="entry name" value="AB_hydrolase_1"/>
</dbReference>
<dbReference type="Gene3D" id="3.40.50.1820">
    <property type="entry name" value="alpha/beta hydrolase"/>
    <property type="match status" value="1"/>
</dbReference>
<dbReference type="InterPro" id="IPR029058">
    <property type="entry name" value="AB_hydrolase_fold"/>
</dbReference>
<dbReference type="OMA" id="DVASPYG"/>
<name>A0A074Y8L9_AURSE</name>
<dbReference type="SUPFAM" id="SSF53474">
    <property type="entry name" value="alpha/beta-Hydrolases"/>
    <property type="match status" value="1"/>
</dbReference>
<dbReference type="AlphaFoldDB" id="A0A074Y8L9"/>
<organism evidence="3 4">
    <name type="scientific">Aureobasidium subglaciale (strain EXF-2481)</name>
    <name type="common">Aureobasidium pullulans var. subglaciale</name>
    <dbReference type="NCBI Taxonomy" id="1043005"/>
    <lineage>
        <taxon>Eukaryota</taxon>
        <taxon>Fungi</taxon>
        <taxon>Dikarya</taxon>
        <taxon>Ascomycota</taxon>
        <taxon>Pezizomycotina</taxon>
        <taxon>Dothideomycetes</taxon>
        <taxon>Dothideomycetidae</taxon>
        <taxon>Dothideales</taxon>
        <taxon>Saccotheciaceae</taxon>
        <taxon>Aureobasidium</taxon>
    </lineage>
</organism>
<dbReference type="Pfam" id="PF00561">
    <property type="entry name" value="Abhydrolase_1"/>
    <property type="match status" value="1"/>
</dbReference>
<evidence type="ECO:0000256" key="1">
    <source>
        <dbReference type="SAM" id="MobiDB-lite"/>
    </source>
</evidence>
<dbReference type="GeneID" id="25369466"/>
<dbReference type="EMBL" id="KL584763">
    <property type="protein sequence ID" value="KEQ94075.1"/>
    <property type="molecule type" value="Genomic_DNA"/>
</dbReference>
<dbReference type="RefSeq" id="XP_013342467.1">
    <property type="nucleotide sequence ID" value="XM_013487013.1"/>
</dbReference>